<dbReference type="EMBL" id="JABFCZ010000004">
    <property type="protein sequence ID" value="MBD1545523.1"/>
    <property type="molecule type" value="Genomic_DNA"/>
</dbReference>
<dbReference type="SUPFAM" id="SSF81901">
    <property type="entry name" value="HCP-like"/>
    <property type="match status" value="1"/>
</dbReference>
<dbReference type="Proteomes" id="UP000598467">
    <property type="component" value="Unassembled WGS sequence"/>
</dbReference>
<accession>A0A926NXD7</accession>
<dbReference type="SMART" id="SM00671">
    <property type="entry name" value="SEL1"/>
    <property type="match status" value="3"/>
</dbReference>
<keyword evidence="1" id="KW-0732">Signal</keyword>
<dbReference type="InterPro" id="IPR011990">
    <property type="entry name" value="TPR-like_helical_dom_sf"/>
</dbReference>
<sequence length="1635" mass="177241">MLIKAVIAACALFYFSLSAEALEVYRNGHRYDISASLPSGASFREDGVDRKFEIGGVSGNLRLIQDSYGDCTALIDERQRNWVKYGFSEASDRYASTNECSISIHNPASDETVTSFYIRIDDCDCYSALHFRFKENARPDFAAAAPSIVASVRQNNGGAPEPAVAAIGGTLNSGGAAPKPVSRENGFQNATKDGIGRITSALATLPCMPAAKDKNEEADRALKLVSAWTGRKIDDLARNAGVPSLGSHISYDFPAGDPGNIDLIEATVSANDSAVTRLENDIATHGASVCGVLYIALGERIDSLYGQQKNFNSVYHGYLKAAQQLTLINGCASAEPDGAFGPSSRSSWNKLLTAIGKPQIGDNFTPTMSDLIDTAAVPVSDAACGPNGAQGPGARIAVLPFLVDDGFGGWLRKRTPTLENAMNRIAAAGEWTPFQQQLALSVMGKSYGENDSAVAGRLAQIFKYGIGVARNDQAAGFWQSAAARDPSLYQRYATAIETGNGVEPLTEDLIRTYTWSEDYRSKAVSGPMVFDSSLTLTLERRTGLARFSHLVMKYPEALRIVAETAPAEVQYMLAVRLLDGASVLGKGTDQARVLLEAASRSLPYAASHLAFMLSYGNGGTADQTHVQELLKFAAGKDDPFALYLLARRAERDRPEAPEEALKWYKRLFAQDAGEYVPFAGADLVANRIMAGSLALASPEGKKLIEDLAKRKQDFAGLLASMYLCADCGGAIDYAEAAKWLRLMRDAKVKQSGVVLYRLLQKFPDLAESGREGIDGLIRANADENGKISLGWDADIAAFIGLVVESGKARLKTKGQPELLPSFVESVLADLCKPSDNGPSYCDEAAKFLASGAFGADLVAVGLKRLEETDSIALTDALAAYGDFKGALARGLRAEKDLQLETSSIISRETSDQEGLRLDPNDLRAPTLRRLIARRDPSDMSTLPKGFTEYLNLLARNGDTQARDYLRLIAAPPVPPAPVQPNISAAEATFEAVKARGGLSMSLVNAARVYSSALQTSGDTNKSLELELTALAAERQLDQVVGLGSGPLQGKLTTVCHLSKASERVFGLGADGIALVLAKDAINELQNIRRDLSTIPERLQGCFRDLVADNYRWLADLLVRQNRLSEAEFVLSLLKDFEAFQFAGRDNDFTGDSFRQLPYSAEEQELKDALDALQLPTVTDVRRREELLAKQQLQGLTQAEAAQLADIQTRLQAAEAGYQSGLKRILEAAANLKGKADPAAALAETESIQKTLLGKLTEKAVAIHYLVMPDRLNIILTTPSDRKSFTIRTWNGAPFTEAGLNEKLEEYHAVVSDPGYDPKKRSRELYDLLFAPLEQDLKAAQPSMLLVSLDKRLRYLPYQSLYDGSEYLIERYAVSLLTSSESEISGQKTTDVPFAGLGMTQETENFLALPGVAVELDGIIKGDNNFGLFDGEVYMDKAFNKPALIQSLRIGENARSGLGVVHISSHFSLGDSDKDSFLLLGTGEHLSLADIKNDPKDFNFDHVELLTLSACETGRANPDRDGREIESLAKITGDRGAKSTIASLWPVADSSTAILMQRFYELRELGDMSKAQALAMVQREFIHGDVGSPANLTTRSVVYETAQRFNENFRETADGIDPGFSHPAYWAPFVLTGNWR</sequence>
<evidence type="ECO:0000313" key="3">
    <source>
        <dbReference type="EMBL" id="MBD1545523.1"/>
    </source>
</evidence>
<dbReference type="Pfam" id="PF12770">
    <property type="entry name" value="CHAT"/>
    <property type="match status" value="1"/>
</dbReference>
<dbReference type="RefSeq" id="WP_190290190.1">
    <property type="nucleotide sequence ID" value="NZ_JABFCZ010000004.1"/>
</dbReference>
<organism evidence="3 4">
    <name type="scientific">Roseibium aggregatum</name>
    <dbReference type="NCBI Taxonomy" id="187304"/>
    <lineage>
        <taxon>Bacteria</taxon>
        <taxon>Pseudomonadati</taxon>
        <taxon>Pseudomonadota</taxon>
        <taxon>Alphaproteobacteria</taxon>
        <taxon>Hyphomicrobiales</taxon>
        <taxon>Stappiaceae</taxon>
        <taxon>Roseibium</taxon>
    </lineage>
</organism>
<evidence type="ECO:0000256" key="1">
    <source>
        <dbReference type="SAM" id="SignalP"/>
    </source>
</evidence>
<name>A0A926NXD7_9HYPH</name>
<evidence type="ECO:0000259" key="2">
    <source>
        <dbReference type="Pfam" id="PF12770"/>
    </source>
</evidence>
<feature type="chain" id="PRO_5037324824" evidence="1">
    <location>
        <begin position="22"/>
        <end position="1635"/>
    </location>
</feature>
<evidence type="ECO:0000313" key="4">
    <source>
        <dbReference type="Proteomes" id="UP000598467"/>
    </source>
</evidence>
<protein>
    <submittedName>
        <fullName evidence="3">CHAT domain-containing protein</fullName>
    </submittedName>
</protein>
<dbReference type="Gene3D" id="1.25.40.10">
    <property type="entry name" value="Tetratricopeptide repeat domain"/>
    <property type="match status" value="1"/>
</dbReference>
<dbReference type="InterPro" id="IPR024983">
    <property type="entry name" value="CHAT_dom"/>
</dbReference>
<feature type="domain" description="CHAT" evidence="2">
    <location>
        <begin position="1319"/>
        <end position="1633"/>
    </location>
</feature>
<reference evidence="3" key="1">
    <citation type="submission" date="2020-05" db="EMBL/GenBank/DDBJ databases">
        <title>Identification of trans-AT polyketide cluster in two marine bacteria, producers of a novel glutaramide-containing polyketide sesbanimide D and analogs.</title>
        <authorList>
            <person name="Kacar D."/>
            <person name="Rodriguez P."/>
            <person name="Canedo L."/>
            <person name="Gonzalez E."/>
            <person name="Galan B."/>
            <person name="De La Calle F."/>
            <person name="Garcia J.L."/>
        </authorList>
    </citation>
    <scope>NUCLEOTIDE SEQUENCE</scope>
    <source>
        <strain evidence="3">PHM038</strain>
    </source>
</reference>
<dbReference type="InterPro" id="IPR006597">
    <property type="entry name" value="Sel1-like"/>
</dbReference>
<proteinExistence type="predicted"/>
<feature type="signal peptide" evidence="1">
    <location>
        <begin position="1"/>
        <end position="21"/>
    </location>
</feature>
<comment type="caution">
    <text evidence="3">The sequence shown here is derived from an EMBL/GenBank/DDBJ whole genome shotgun (WGS) entry which is preliminary data.</text>
</comment>
<gene>
    <name evidence="3" type="ORF">HK439_04570</name>
</gene>